<comment type="caution">
    <text evidence="1">The sequence shown here is derived from an EMBL/GenBank/DDBJ whole genome shotgun (WGS) entry which is preliminary data.</text>
</comment>
<organism evidence="1 2">
    <name type="scientific">Coemansia aciculifera</name>
    <dbReference type="NCBI Taxonomy" id="417176"/>
    <lineage>
        <taxon>Eukaryota</taxon>
        <taxon>Fungi</taxon>
        <taxon>Fungi incertae sedis</taxon>
        <taxon>Zoopagomycota</taxon>
        <taxon>Kickxellomycotina</taxon>
        <taxon>Kickxellomycetes</taxon>
        <taxon>Kickxellales</taxon>
        <taxon>Kickxellaceae</taxon>
        <taxon>Coemansia</taxon>
    </lineage>
</organism>
<protein>
    <submittedName>
        <fullName evidence="1">Uncharacterized protein</fullName>
    </submittedName>
</protein>
<reference evidence="1" key="1">
    <citation type="submission" date="2022-07" db="EMBL/GenBank/DDBJ databases">
        <title>Phylogenomic reconstructions and comparative analyses of Kickxellomycotina fungi.</title>
        <authorList>
            <person name="Reynolds N.K."/>
            <person name="Stajich J.E."/>
            <person name="Barry K."/>
            <person name="Grigoriev I.V."/>
            <person name="Crous P."/>
            <person name="Smith M.E."/>
        </authorList>
    </citation>
    <scope>NUCLEOTIDE SEQUENCE</scope>
    <source>
        <strain evidence="1">CBS 190363</strain>
    </source>
</reference>
<dbReference type="Proteomes" id="UP001139981">
    <property type="component" value="Unassembled WGS sequence"/>
</dbReference>
<evidence type="ECO:0000313" key="2">
    <source>
        <dbReference type="Proteomes" id="UP001139981"/>
    </source>
</evidence>
<dbReference type="EMBL" id="JANBVB010003538">
    <property type="protein sequence ID" value="KAJ2878444.1"/>
    <property type="molecule type" value="Genomic_DNA"/>
</dbReference>
<evidence type="ECO:0000313" key="1">
    <source>
        <dbReference type="EMBL" id="KAJ2878444.1"/>
    </source>
</evidence>
<keyword evidence="2" id="KW-1185">Reference proteome</keyword>
<accession>A0ACC1LS83</accession>
<proteinExistence type="predicted"/>
<sequence>MLAFSDYASSPSPQQRHGSADGSVDSESTDENSRASSGPSPKQRPGRKVGSSDRYPTIQCVRQYRCGVHSCAAVFKRPEHLKRHMLVHTQARPFQCEAQGCGKRFSRRDNYITHTKKHMTDPQFPDMVSYRDTCSDINSSDSSTTGSCSPTQAESSAARPTVSNIFGLLNDSTEISSGDTYTATEASVSLHLPPLELLAHTSIGSSEPLSPQMERQALRPLAVRESSAADDSLSAEVSRVNNSEPPTAQTGGSSSIEQYCATVVAGDPAKPFMCRLCGSRFGRIEHVKRHYLVHTGQRKYECNVCQKSFARSDNMLQHLRSHKR</sequence>
<name>A0ACC1LS83_9FUNG</name>
<gene>
    <name evidence="1" type="ORF">IWW38_006319</name>
</gene>